<dbReference type="PANTHER" id="PTHR21500:SF0">
    <property type="entry name" value="TUBULIN-SPECIFIC CHAPERONE A"/>
    <property type="match status" value="1"/>
</dbReference>
<keyword evidence="3" id="KW-0963">Cytoplasm</keyword>
<dbReference type="Pfam" id="PF02970">
    <property type="entry name" value="TBCA"/>
    <property type="match status" value="1"/>
</dbReference>
<name>A0AAN6RI26_9PLEO</name>
<keyword evidence="6" id="KW-1185">Reference proteome</keyword>
<evidence type="ECO:0000256" key="4">
    <source>
        <dbReference type="SAM" id="MobiDB-lite"/>
    </source>
</evidence>
<evidence type="ECO:0000313" key="6">
    <source>
        <dbReference type="Proteomes" id="UP001280581"/>
    </source>
</evidence>
<dbReference type="EMBL" id="WVTA01000008">
    <property type="protein sequence ID" value="KAK3207997.1"/>
    <property type="molecule type" value="Genomic_DNA"/>
</dbReference>
<proteinExistence type="inferred from homology"/>
<comment type="similarity">
    <text evidence="1 3">Belongs to the TBCA family.</text>
</comment>
<dbReference type="GO" id="GO:0005829">
    <property type="term" value="C:cytosol"/>
    <property type="evidence" value="ECO:0007669"/>
    <property type="project" value="TreeGrafter"/>
</dbReference>
<dbReference type="Proteomes" id="UP001280581">
    <property type="component" value="Unassembled WGS sequence"/>
</dbReference>
<evidence type="ECO:0000256" key="1">
    <source>
        <dbReference type="ARBA" id="ARBA00006806"/>
    </source>
</evidence>
<dbReference type="InterPro" id="IPR036126">
    <property type="entry name" value="TBCA_sf"/>
</dbReference>
<organism evidence="5 6">
    <name type="scientific">Pseudopithomyces chartarum</name>
    <dbReference type="NCBI Taxonomy" id="1892770"/>
    <lineage>
        <taxon>Eukaryota</taxon>
        <taxon>Fungi</taxon>
        <taxon>Dikarya</taxon>
        <taxon>Ascomycota</taxon>
        <taxon>Pezizomycotina</taxon>
        <taxon>Dothideomycetes</taxon>
        <taxon>Pleosporomycetidae</taxon>
        <taxon>Pleosporales</taxon>
        <taxon>Massarineae</taxon>
        <taxon>Didymosphaeriaceae</taxon>
        <taxon>Pseudopithomyces</taxon>
    </lineage>
</organism>
<feature type="compositionally biased region" description="Basic and acidic residues" evidence="4">
    <location>
        <begin position="97"/>
        <end position="116"/>
    </location>
</feature>
<gene>
    <name evidence="5" type="ORF">GRF29_96g1103565</name>
</gene>
<dbReference type="Gene3D" id="1.20.58.90">
    <property type="match status" value="1"/>
</dbReference>
<dbReference type="InterPro" id="IPR004226">
    <property type="entry name" value="TBCA"/>
</dbReference>
<reference evidence="5 6" key="1">
    <citation type="submission" date="2021-02" db="EMBL/GenBank/DDBJ databases">
        <title>Genome assembly of Pseudopithomyces chartarum.</title>
        <authorList>
            <person name="Jauregui R."/>
            <person name="Singh J."/>
            <person name="Voisey C."/>
        </authorList>
    </citation>
    <scope>NUCLEOTIDE SEQUENCE [LARGE SCALE GENOMIC DNA]</scope>
    <source>
        <strain evidence="5 6">AGR01</strain>
    </source>
</reference>
<dbReference type="PANTHER" id="PTHR21500">
    <property type="entry name" value="TUBULIN-SPECIFIC CHAPERONE A"/>
    <property type="match status" value="1"/>
</dbReference>
<keyword evidence="3" id="KW-0206">Cytoskeleton</keyword>
<dbReference type="SUPFAM" id="SSF46988">
    <property type="entry name" value="Tubulin chaperone cofactor A"/>
    <property type="match status" value="1"/>
</dbReference>
<keyword evidence="3" id="KW-0493">Microtubule</keyword>
<comment type="subunit">
    <text evidence="3">Supercomplex made of cofactors A to E. Cofactors A and D function by capturing and stabilizing tubulin in a quasi-native conformation. Cofactor E binds to the cofactor D-tubulin complex; interaction with cofactor C then causes the release of tubulin polypeptides that are committed to the native state.</text>
</comment>
<comment type="caution">
    <text evidence="5">The sequence shown here is derived from an EMBL/GenBank/DDBJ whole genome shotgun (WGS) entry which is preliminary data.</text>
</comment>
<accession>A0AAN6RI26</accession>
<sequence>MPPPSKLAVATSSLIRLVKEEASYYKEMEQQEARIKKLELGSDDENAEYLLKQEKQGLQETKNVLPTVRAKIAEALERLEEQLESIKEAGGEPSTDEATKANEAIDKAKEALRESA</sequence>
<feature type="region of interest" description="Disordered" evidence="4">
    <location>
        <begin position="85"/>
        <end position="116"/>
    </location>
</feature>
<evidence type="ECO:0000256" key="2">
    <source>
        <dbReference type="ARBA" id="ARBA00023186"/>
    </source>
</evidence>
<comment type="subcellular location">
    <subcellularLocation>
        <location evidence="3">Cytoplasm</location>
        <location evidence="3">Cytoskeleton</location>
    </subcellularLocation>
</comment>
<dbReference type="AlphaFoldDB" id="A0AAN6RI26"/>
<keyword evidence="2 3" id="KW-0143">Chaperone</keyword>
<protein>
    <recommendedName>
        <fullName evidence="3">Tubulin-specific chaperone A</fullName>
    </recommendedName>
</protein>
<dbReference type="GO" id="GO:0007023">
    <property type="term" value="P:post-chaperonin tubulin folding pathway"/>
    <property type="evidence" value="ECO:0007669"/>
    <property type="project" value="UniProtKB-UniRule"/>
</dbReference>
<dbReference type="GO" id="GO:0048487">
    <property type="term" value="F:beta-tubulin binding"/>
    <property type="evidence" value="ECO:0007669"/>
    <property type="project" value="InterPro"/>
</dbReference>
<evidence type="ECO:0000256" key="3">
    <source>
        <dbReference type="RuleBase" id="RU364030"/>
    </source>
</evidence>
<evidence type="ECO:0000313" key="5">
    <source>
        <dbReference type="EMBL" id="KAK3207997.1"/>
    </source>
</evidence>
<dbReference type="GO" id="GO:0005874">
    <property type="term" value="C:microtubule"/>
    <property type="evidence" value="ECO:0007669"/>
    <property type="project" value="UniProtKB-KW"/>
</dbReference>
<dbReference type="GO" id="GO:0007021">
    <property type="term" value="P:tubulin complex assembly"/>
    <property type="evidence" value="ECO:0007669"/>
    <property type="project" value="UniProtKB-UniRule"/>
</dbReference>